<name>A0A5M8FQH2_9GAMM</name>
<dbReference type="RefSeq" id="WP_150091393.1">
    <property type="nucleotide sequence ID" value="NZ_JBFUOH010000027.1"/>
</dbReference>
<dbReference type="Pfam" id="PF19783">
    <property type="entry name" value="DUF6268"/>
    <property type="match status" value="1"/>
</dbReference>
<evidence type="ECO:0000259" key="1">
    <source>
        <dbReference type="Pfam" id="PF19783"/>
    </source>
</evidence>
<reference evidence="2 3" key="1">
    <citation type="submission" date="2019-09" db="EMBL/GenBank/DDBJ databases">
        <title>Whole-genome sequence of the purple sulfur bacterium Thiohalocapsa marina DSM 19078.</title>
        <authorList>
            <person name="Kyndt J.A."/>
            <person name="Meyer T.E."/>
        </authorList>
    </citation>
    <scope>NUCLEOTIDE SEQUENCE [LARGE SCALE GENOMIC DNA]</scope>
    <source>
        <strain evidence="2 3">DSM 19078</strain>
    </source>
</reference>
<feature type="domain" description="DUF6268" evidence="1">
    <location>
        <begin position="141"/>
        <end position="240"/>
    </location>
</feature>
<accession>A0A5M8FQH2</accession>
<dbReference type="OrthoDB" id="190240at2"/>
<dbReference type="AlphaFoldDB" id="A0A5M8FQH2"/>
<dbReference type="Proteomes" id="UP000322981">
    <property type="component" value="Unassembled WGS sequence"/>
</dbReference>
<gene>
    <name evidence="2" type="ORF">F2Q65_05975</name>
</gene>
<comment type="caution">
    <text evidence="2">The sequence shown here is derived from an EMBL/GenBank/DDBJ whole genome shotgun (WGS) entry which is preliminary data.</text>
</comment>
<dbReference type="EMBL" id="VWXX01000005">
    <property type="protein sequence ID" value="KAA6186340.1"/>
    <property type="molecule type" value="Genomic_DNA"/>
</dbReference>
<organism evidence="2 3">
    <name type="scientific">Thiohalocapsa marina</name>
    <dbReference type="NCBI Taxonomy" id="424902"/>
    <lineage>
        <taxon>Bacteria</taxon>
        <taxon>Pseudomonadati</taxon>
        <taxon>Pseudomonadota</taxon>
        <taxon>Gammaproteobacteria</taxon>
        <taxon>Chromatiales</taxon>
        <taxon>Chromatiaceae</taxon>
        <taxon>Thiohalocapsa</taxon>
    </lineage>
</organism>
<evidence type="ECO:0000313" key="2">
    <source>
        <dbReference type="EMBL" id="KAA6186340.1"/>
    </source>
</evidence>
<dbReference type="InterPro" id="IPR046235">
    <property type="entry name" value="DUF6268"/>
</dbReference>
<sequence length="307" mass="32447">MFAAPLAAPLGIIAVLTATLPAVVPAPVLAASGTSYAVVPVHEASADLDSGGDAGYTGVLTSIGHRWALDERSSLGLRLRFDYRDWDFNGLGAFGGPFGGRKPWGEVYRYGVAVPYSLSTQGGWLLSLTPSIESAGESGARFSDSLEYGASLAVARSMRPDLTLGLGVGIYERIEETSAFPFIMVDWRITDRLRLSNPAATSPSGPAGLQISYALDSGFELALGAAYRSDRFRLDRNGTFAAGVGEHRSIPVLASIGRRFSPGLGLRLYAGAALNGELRVEDEGGRRLYSEDQDPAALVGLEIGGRF</sequence>
<keyword evidence="3" id="KW-1185">Reference proteome</keyword>
<protein>
    <recommendedName>
        <fullName evidence="1">DUF6268 domain-containing protein</fullName>
    </recommendedName>
</protein>
<proteinExistence type="predicted"/>
<evidence type="ECO:0000313" key="3">
    <source>
        <dbReference type="Proteomes" id="UP000322981"/>
    </source>
</evidence>